<dbReference type="Gene3D" id="3.40.50.1000">
    <property type="entry name" value="HAD superfamily/HAD-like"/>
    <property type="match status" value="2"/>
</dbReference>
<dbReference type="PANTHER" id="PTHR14269:SF57">
    <property type="entry name" value="SUPERFAMILY HYDROLASE, PUTATIVE (AFU_ORTHOLOGUE AFUA_2G02580)-RELATED"/>
    <property type="match status" value="1"/>
</dbReference>
<dbReference type="PANTHER" id="PTHR14269">
    <property type="entry name" value="CDP-DIACYLGLYCEROL--GLYCEROL-3-PHOSPHATE 3-PHOSPHATIDYLTRANSFERASE-RELATED"/>
    <property type="match status" value="1"/>
</dbReference>
<dbReference type="Pfam" id="PF13242">
    <property type="entry name" value="Hydrolase_like"/>
    <property type="match status" value="1"/>
</dbReference>
<evidence type="ECO:0000313" key="1">
    <source>
        <dbReference type="EMBL" id="KAK0655832.1"/>
    </source>
</evidence>
<dbReference type="Proteomes" id="UP001174936">
    <property type="component" value="Unassembled WGS sequence"/>
</dbReference>
<dbReference type="InterPro" id="IPR023214">
    <property type="entry name" value="HAD_sf"/>
</dbReference>
<dbReference type="NCBIfam" id="TIGR01456">
    <property type="entry name" value="CECR5"/>
    <property type="match status" value="1"/>
</dbReference>
<dbReference type="InterPro" id="IPR050324">
    <property type="entry name" value="CDP-alcohol_PTase-I"/>
</dbReference>
<dbReference type="Pfam" id="PF13344">
    <property type="entry name" value="Hydrolase_6"/>
    <property type="match status" value="1"/>
</dbReference>
<sequence>MAMNSSMAGVRGMRTLARVRIEGIKGCVNVGVLAQAPLAQTRRRGVALGLDRGWAGRSQRRFQSTAGPWASGGAPDFAFAFDIDGVLLHESKPIPGASDVLRYLEHHKIPFILLTNGGGKREQDRVEDLSRKLGVPLTTDNFVQSHTPFRQLVDGPEGLRDKTVMVTGSDYGKCREIARSYGFPNVVTPSDILSDQPSIFPFRPISELNLNPHPLPTPAYTGESSLVPLASSLKIDAMFVFDDPRDWAVDTQIIMDLLLSHSGHLGTYSTLNNDPSLLNCGWQQDGQPTLYFSNGDMLWAANYHLPRFGQGAFQASLAGVWRRYTGGHELMRKVIGKPETETYAFAERVLNAYRHERLRETGAHGVSGLRAVYMVGDNPDSDIAGANGFRSEVGTEWVSVLVKTGVWSEKRQGMGMLKGVKEPKVILADVKAAVKWACGKHGLEWKAVN</sequence>
<dbReference type="InterPro" id="IPR006353">
    <property type="entry name" value="HAD-SF_hydro_IIA_CECR5"/>
</dbReference>
<name>A0AA39YNJ0_9PEZI</name>
<comment type="caution">
    <text evidence="1">The sequence shown here is derived from an EMBL/GenBank/DDBJ whole genome shotgun (WGS) entry which is preliminary data.</text>
</comment>
<dbReference type="GO" id="GO:0046474">
    <property type="term" value="P:glycerophospholipid biosynthetic process"/>
    <property type="evidence" value="ECO:0007669"/>
    <property type="project" value="TreeGrafter"/>
</dbReference>
<proteinExistence type="predicted"/>
<dbReference type="SUPFAM" id="SSF56784">
    <property type="entry name" value="HAD-like"/>
    <property type="match status" value="1"/>
</dbReference>
<reference evidence="1" key="1">
    <citation type="submission" date="2023-06" db="EMBL/GenBank/DDBJ databases">
        <title>Genome-scale phylogeny and comparative genomics of the fungal order Sordariales.</title>
        <authorList>
            <consortium name="Lawrence Berkeley National Laboratory"/>
            <person name="Hensen N."/>
            <person name="Bonometti L."/>
            <person name="Westerberg I."/>
            <person name="Brannstrom I.O."/>
            <person name="Guillou S."/>
            <person name="Cros-Aarteil S."/>
            <person name="Calhoun S."/>
            <person name="Haridas S."/>
            <person name="Kuo A."/>
            <person name="Mondo S."/>
            <person name="Pangilinan J."/>
            <person name="Riley R."/>
            <person name="Labutti K."/>
            <person name="Andreopoulos B."/>
            <person name="Lipzen A."/>
            <person name="Chen C."/>
            <person name="Yanf M."/>
            <person name="Daum C."/>
            <person name="Ng V."/>
            <person name="Clum A."/>
            <person name="Steindorff A."/>
            <person name="Ohm R."/>
            <person name="Martin F."/>
            <person name="Silar P."/>
            <person name="Natvig D."/>
            <person name="Lalanne C."/>
            <person name="Gautier V."/>
            <person name="Ament-Velasquez S.L."/>
            <person name="Kruys A."/>
            <person name="Hutchinson M.I."/>
            <person name="Powell A.J."/>
            <person name="Barry K."/>
            <person name="Miller A.N."/>
            <person name="Grigoriev I.V."/>
            <person name="Debuchy R."/>
            <person name="Gladieux P."/>
            <person name="Thoren M.H."/>
            <person name="Johannesson H."/>
        </authorList>
    </citation>
    <scope>NUCLEOTIDE SEQUENCE</scope>
    <source>
        <strain evidence="1">SMH2532-1</strain>
    </source>
</reference>
<accession>A0AA39YNJ0</accession>
<organism evidence="1 2">
    <name type="scientific">Cercophora newfieldiana</name>
    <dbReference type="NCBI Taxonomy" id="92897"/>
    <lineage>
        <taxon>Eukaryota</taxon>
        <taxon>Fungi</taxon>
        <taxon>Dikarya</taxon>
        <taxon>Ascomycota</taxon>
        <taxon>Pezizomycotina</taxon>
        <taxon>Sordariomycetes</taxon>
        <taxon>Sordariomycetidae</taxon>
        <taxon>Sordariales</taxon>
        <taxon>Lasiosphaeriaceae</taxon>
        <taxon>Cercophora</taxon>
    </lineage>
</organism>
<dbReference type="GO" id="GO:0005739">
    <property type="term" value="C:mitochondrion"/>
    <property type="evidence" value="ECO:0007669"/>
    <property type="project" value="TreeGrafter"/>
</dbReference>
<protein>
    <submittedName>
        <fullName evidence="1">HAD-like domain-containing protein</fullName>
    </submittedName>
</protein>
<dbReference type="NCBIfam" id="TIGR01460">
    <property type="entry name" value="HAD-SF-IIA"/>
    <property type="match status" value="1"/>
</dbReference>
<dbReference type="EMBL" id="JAULSV010000001">
    <property type="protein sequence ID" value="KAK0655832.1"/>
    <property type="molecule type" value="Genomic_DNA"/>
</dbReference>
<dbReference type="AlphaFoldDB" id="A0AA39YNJ0"/>
<dbReference type="InterPro" id="IPR006357">
    <property type="entry name" value="HAD-SF_hydro_IIA"/>
</dbReference>
<keyword evidence="2" id="KW-1185">Reference proteome</keyword>
<gene>
    <name evidence="1" type="ORF">B0T16DRAFT_432975</name>
</gene>
<dbReference type="InterPro" id="IPR036412">
    <property type="entry name" value="HAD-like_sf"/>
</dbReference>
<evidence type="ECO:0000313" key="2">
    <source>
        <dbReference type="Proteomes" id="UP001174936"/>
    </source>
</evidence>